<dbReference type="InterPro" id="IPR016181">
    <property type="entry name" value="Acyl_CoA_acyltransferase"/>
</dbReference>
<dbReference type="Gene3D" id="3.40.630.30">
    <property type="match status" value="1"/>
</dbReference>
<evidence type="ECO:0000313" key="17">
    <source>
        <dbReference type="EMBL" id="RKP14056.1"/>
    </source>
</evidence>
<evidence type="ECO:0000259" key="16">
    <source>
        <dbReference type="PROSITE" id="PS51731"/>
    </source>
</evidence>
<keyword evidence="7" id="KW-0028">Amino-acid biosynthesis</keyword>
<evidence type="ECO:0000256" key="10">
    <source>
        <dbReference type="ARBA" id="ARBA00023128"/>
    </source>
</evidence>
<comment type="pathway">
    <text evidence="3">Amino-acid biosynthesis; L-arginine biosynthesis; N(2)-acetyl-L-ornithine from L-glutamate: step 1/4.</text>
</comment>
<evidence type="ECO:0000256" key="6">
    <source>
        <dbReference type="ARBA" id="ARBA00018802"/>
    </source>
</evidence>
<evidence type="ECO:0000256" key="7">
    <source>
        <dbReference type="ARBA" id="ARBA00022605"/>
    </source>
</evidence>
<comment type="function">
    <text evidence="1">N-acetylglutamate synthase involved in arginine biosynthesis.</text>
</comment>
<evidence type="ECO:0000259" key="15">
    <source>
        <dbReference type="PROSITE" id="PS51186"/>
    </source>
</evidence>
<dbReference type="Pfam" id="PF04768">
    <property type="entry name" value="NAT"/>
    <property type="match status" value="1"/>
</dbReference>
<sequence length="487" mass="53970">MSVRSPISLSRSRPLTFSPEEDREIIREVLQTLPSKREARHFLREFGDTHPGHPDTLHIALTHLHTLTGEMTQTAALTLVRLSRLGLWPIIVVDDRSWMEEGSTPAFNPHSPAVQVQERICRALDSTGAKAIPMASGIFTMDYSSGRKAGKDPSLFYPPPSIHTDLSLISRAIHFGSIPVILPIGITNPAMKLKHFPSSEALLALSKAFSLPSSTLPVPHRLLLLSPDLHLRKHALINLADELPRLQAELSSRELEAIRLAGQCLEYGRPTTSVILSSPLQSSIPIANLITDKPSVSPSLPPDRKPLINATILRKGLPVSVVHSLEELDLPRVFSLLESSFSKTIDRPSFTDRLAHHFHRAIIVGDHEGLAIVTKEGPGQAVYYLDKFAVAPASQGLSIADILWNRLVKECPVLSWRSRSDNPVNPWYFERAQGHVLIPHTNWTVFWYGFNRGVGEWMKRYMEVASHIPASFLPPPSPTEGKAEAKG</sequence>
<evidence type="ECO:0000256" key="8">
    <source>
        <dbReference type="ARBA" id="ARBA00022679"/>
    </source>
</evidence>
<reference evidence="18" key="1">
    <citation type="journal article" date="2018" name="Nat. Microbiol.">
        <title>Leveraging single-cell genomics to expand the fungal tree of life.</title>
        <authorList>
            <person name="Ahrendt S.R."/>
            <person name="Quandt C.A."/>
            <person name="Ciobanu D."/>
            <person name="Clum A."/>
            <person name="Salamov A."/>
            <person name="Andreopoulos B."/>
            <person name="Cheng J.F."/>
            <person name="Woyke T."/>
            <person name="Pelin A."/>
            <person name="Henrissat B."/>
            <person name="Reynolds N.K."/>
            <person name="Benny G.L."/>
            <person name="Smith M.E."/>
            <person name="James T.Y."/>
            <person name="Grigoriev I.V."/>
        </authorList>
    </citation>
    <scope>NUCLEOTIDE SEQUENCE [LARGE SCALE GENOMIC DNA]</scope>
</reference>
<evidence type="ECO:0000256" key="5">
    <source>
        <dbReference type="ARBA" id="ARBA00012697"/>
    </source>
</evidence>
<organism evidence="17 18">
    <name type="scientific">Piptocephalis cylindrospora</name>
    <dbReference type="NCBI Taxonomy" id="1907219"/>
    <lineage>
        <taxon>Eukaryota</taxon>
        <taxon>Fungi</taxon>
        <taxon>Fungi incertae sedis</taxon>
        <taxon>Zoopagomycota</taxon>
        <taxon>Zoopagomycotina</taxon>
        <taxon>Zoopagomycetes</taxon>
        <taxon>Zoopagales</taxon>
        <taxon>Piptocephalidaceae</taxon>
        <taxon>Piptocephalis</taxon>
    </lineage>
</organism>
<dbReference type="PROSITE" id="PS51186">
    <property type="entry name" value="GNAT"/>
    <property type="match status" value="1"/>
</dbReference>
<dbReference type="GO" id="GO:0004042">
    <property type="term" value="F:L-glutamate N-acetyltransferase activity"/>
    <property type="evidence" value="ECO:0007669"/>
    <property type="project" value="TreeGrafter"/>
</dbReference>
<evidence type="ECO:0000256" key="2">
    <source>
        <dbReference type="ARBA" id="ARBA00004173"/>
    </source>
</evidence>
<proteinExistence type="inferred from homology"/>
<accession>A0A4P9Y4Z7</accession>
<evidence type="ECO:0000313" key="18">
    <source>
        <dbReference type="Proteomes" id="UP000267251"/>
    </source>
</evidence>
<evidence type="ECO:0000256" key="4">
    <source>
        <dbReference type="ARBA" id="ARBA00008694"/>
    </source>
</evidence>
<evidence type="ECO:0000256" key="12">
    <source>
        <dbReference type="ARBA" id="ARBA00030346"/>
    </source>
</evidence>
<dbReference type="InterPro" id="IPR000182">
    <property type="entry name" value="GNAT_dom"/>
</dbReference>
<feature type="domain" description="N-acetyltransferase" evidence="16">
    <location>
        <begin position="317"/>
        <end position="471"/>
    </location>
</feature>
<keyword evidence="11" id="KW-0012">Acyltransferase</keyword>
<dbReference type="PANTHER" id="PTHR23342:SF4">
    <property type="entry name" value="AMINO-ACID ACETYLTRANSFERASE, MITOCHONDRIAL"/>
    <property type="match status" value="1"/>
</dbReference>
<dbReference type="UniPathway" id="UPA00068"/>
<gene>
    <name evidence="17" type="ORF">BJ684DRAFT_15604</name>
</gene>
<dbReference type="GO" id="GO:0006526">
    <property type="term" value="P:L-arginine biosynthetic process"/>
    <property type="evidence" value="ECO:0007669"/>
    <property type="project" value="UniProtKB-UniPathway"/>
</dbReference>
<comment type="similarity">
    <text evidence="4">Belongs to the acetyltransferase family.</text>
</comment>
<dbReference type="GO" id="GO:0006592">
    <property type="term" value="P:ornithine biosynthetic process"/>
    <property type="evidence" value="ECO:0007669"/>
    <property type="project" value="TreeGrafter"/>
</dbReference>
<dbReference type="PANTHER" id="PTHR23342">
    <property type="entry name" value="N-ACETYLGLUTAMATE SYNTHASE"/>
    <property type="match status" value="1"/>
</dbReference>
<protein>
    <recommendedName>
        <fullName evidence="6">Amino-acid acetyltransferase, mitochondrial</fullName>
        <ecNumber evidence="5">2.3.1.1</ecNumber>
    </recommendedName>
    <alternativeName>
        <fullName evidence="12">Glutamate N-acetyltransferase</fullName>
    </alternativeName>
    <alternativeName>
        <fullName evidence="13">N-acetylglutamate synthase</fullName>
    </alternativeName>
</protein>
<dbReference type="Proteomes" id="UP000267251">
    <property type="component" value="Unassembled WGS sequence"/>
</dbReference>
<keyword evidence="9" id="KW-0809">Transit peptide</keyword>
<keyword evidence="10" id="KW-0496">Mitochondrion</keyword>
<evidence type="ECO:0000256" key="14">
    <source>
        <dbReference type="ARBA" id="ARBA00048372"/>
    </source>
</evidence>
<dbReference type="EC" id="2.3.1.1" evidence="5"/>
<evidence type="ECO:0000256" key="3">
    <source>
        <dbReference type="ARBA" id="ARBA00004925"/>
    </source>
</evidence>
<dbReference type="InterPro" id="IPR006855">
    <property type="entry name" value="Vertebrate-like_GNAT_dom"/>
</dbReference>
<evidence type="ECO:0000256" key="9">
    <source>
        <dbReference type="ARBA" id="ARBA00022946"/>
    </source>
</evidence>
<dbReference type="SUPFAM" id="SSF55729">
    <property type="entry name" value="Acyl-CoA N-acyltransferases (Nat)"/>
    <property type="match status" value="1"/>
</dbReference>
<dbReference type="Gene3D" id="3.40.1160.10">
    <property type="entry name" value="Acetylglutamate kinase-like"/>
    <property type="match status" value="1"/>
</dbReference>
<dbReference type="GO" id="GO:0005759">
    <property type="term" value="C:mitochondrial matrix"/>
    <property type="evidence" value="ECO:0007669"/>
    <property type="project" value="TreeGrafter"/>
</dbReference>
<evidence type="ECO:0000256" key="13">
    <source>
        <dbReference type="ARBA" id="ARBA00033251"/>
    </source>
</evidence>
<dbReference type="InterPro" id="IPR036393">
    <property type="entry name" value="AceGlu_kinase-like_sf"/>
</dbReference>
<dbReference type="EMBL" id="KZ987894">
    <property type="protein sequence ID" value="RKP14056.1"/>
    <property type="molecule type" value="Genomic_DNA"/>
</dbReference>
<evidence type="ECO:0000256" key="1">
    <source>
        <dbReference type="ARBA" id="ARBA00002294"/>
    </source>
</evidence>
<dbReference type="PROSITE" id="PS51731">
    <property type="entry name" value="GNAT_NAGS"/>
    <property type="match status" value="1"/>
</dbReference>
<keyword evidence="18" id="KW-1185">Reference proteome</keyword>
<keyword evidence="8" id="KW-0808">Transferase</keyword>
<comment type="subcellular location">
    <subcellularLocation>
        <location evidence="2">Mitochondrion</location>
    </subcellularLocation>
</comment>
<comment type="catalytic activity">
    <reaction evidence="14">
        <text>L-glutamate + acetyl-CoA = N-acetyl-L-glutamate + CoA + H(+)</text>
        <dbReference type="Rhea" id="RHEA:24292"/>
        <dbReference type="ChEBI" id="CHEBI:15378"/>
        <dbReference type="ChEBI" id="CHEBI:29985"/>
        <dbReference type="ChEBI" id="CHEBI:44337"/>
        <dbReference type="ChEBI" id="CHEBI:57287"/>
        <dbReference type="ChEBI" id="CHEBI:57288"/>
        <dbReference type="EC" id="2.3.1.1"/>
    </reaction>
</comment>
<evidence type="ECO:0000256" key="11">
    <source>
        <dbReference type="ARBA" id="ARBA00023315"/>
    </source>
</evidence>
<dbReference type="OrthoDB" id="5585968at2759"/>
<feature type="domain" description="N-acetyltransferase" evidence="15">
    <location>
        <begin position="320"/>
        <end position="463"/>
    </location>
</feature>
<dbReference type="AlphaFoldDB" id="A0A4P9Y4Z7"/>
<name>A0A4P9Y4Z7_9FUNG</name>